<accession>A0ABQ9GEC1</accession>
<evidence type="ECO:0000313" key="2">
    <source>
        <dbReference type="EMBL" id="KAJ8869416.1"/>
    </source>
</evidence>
<sequence>MSIFAPSIHLLNGRREVVAIGLTHRLIPGSTEERKMSTLKALLKIYLYARCSFFSLMISRFYIKKSLIPPVAKTILRKAFFDPSEGLGGDRFREQSSGGHIGFIAIGYAKSIHKVRSRNRPSAILLVPPMQQEIEDEWGKGQEIVIGKQTPGRCNWVSGKLVSGCRAIYQVERVVSRLRTDTYMALRAHASNCCLSSGGRFRGLLQSSGIAVIPAIVTQPRPRATNNEPAKKTKTRITSYLISSSTRPSSASELYCLGLFNVPRFYAGKLSKERLQTNLKEHPCLTRDSNPEPPASQIGGAPIDCTTRGDSTRRVSVAALLRRALIGWHVDNSHSPVGRHCRLFLEQQIADPGHVSPAAMSPVVVVQRKCILLCRDSQLLLQVDKSCRTMPLVDGPSPGSPDPPPPPPRLHSRAATNSLRFILIGSKDLEFKNHPNLFTHSQQPIIKLTEIWGSGGAVVERLACSPPNKAIRVRSRLVRSRIFACGNHAGRCRLPADFLGVLPFPPLLHSSTSPS</sequence>
<evidence type="ECO:0000256" key="1">
    <source>
        <dbReference type="SAM" id="MobiDB-lite"/>
    </source>
</evidence>
<feature type="compositionally biased region" description="Pro residues" evidence="1">
    <location>
        <begin position="398"/>
        <end position="409"/>
    </location>
</feature>
<dbReference type="Proteomes" id="UP001159363">
    <property type="component" value="Chromosome 12"/>
</dbReference>
<keyword evidence="3" id="KW-1185">Reference proteome</keyword>
<evidence type="ECO:0000313" key="3">
    <source>
        <dbReference type="Proteomes" id="UP001159363"/>
    </source>
</evidence>
<proteinExistence type="predicted"/>
<organism evidence="2 3">
    <name type="scientific">Dryococelus australis</name>
    <dbReference type="NCBI Taxonomy" id="614101"/>
    <lineage>
        <taxon>Eukaryota</taxon>
        <taxon>Metazoa</taxon>
        <taxon>Ecdysozoa</taxon>
        <taxon>Arthropoda</taxon>
        <taxon>Hexapoda</taxon>
        <taxon>Insecta</taxon>
        <taxon>Pterygota</taxon>
        <taxon>Neoptera</taxon>
        <taxon>Polyneoptera</taxon>
        <taxon>Phasmatodea</taxon>
        <taxon>Verophasmatodea</taxon>
        <taxon>Anareolatae</taxon>
        <taxon>Phasmatidae</taxon>
        <taxon>Eurycanthinae</taxon>
        <taxon>Dryococelus</taxon>
    </lineage>
</organism>
<protein>
    <recommendedName>
        <fullName evidence="4">Maturase</fullName>
    </recommendedName>
</protein>
<dbReference type="EMBL" id="JARBHB010000013">
    <property type="protein sequence ID" value="KAJ8869416.1"/>
    <property type="molecule type" value="Genomic_DNA"/>
</dbReference>
<gene>
    <name evidence="2" type="ORF">PR048_028406</name>
</gene>
<feature type="region of interest" description="Disordered" evidence="1">
    <location>
        <begin position="391"/>
        <end position="412"/>
    </location>
</feature>
<reference evidence="2 3" key="1">
    <citation type="submission" date="2023-02" db="EMBL/GenBank/DDBJ databases">
        <title>LHISI_Scaffold_Assembly.</title>
        <authorList>
            <person name="Stuart O.P."/>
            <person name="Cleave R."/>
            <person name="Magrath M.J.L."/>
            <person name="Mikheyev A.S."/>
        </authorList>
    </citation>
    <scope>NUCLEOTIDE SEQUENCE [LARGE SCALE GENOMIC DNA]</scope>
    <source>
        <strain evidence="2">Daus_M_001</strain>
        <tissue evidence="2">Leg muscle</tissue>
    </source>
</reference>
<comment type="caution">
    <text evidence="2">The sequence shown here is derived from an EMBL/GenBank/DDBJ whole genome shotgun (WGS) entry which is preliminary data.</text>
</comment>
<feature type="region of interest" description="Disordered" evidence="1">
    <location>
        <begin position="283"/>
        <end position="306"/>
    </location>
</feature>
<name>A0ABQ9GEC1_9NEOP</name>
<evidence type="ECO:0008006" key="4">
    <source>
        <dbReference type="Google" id="ProtNLM"/>
    </source>
</evidence>